<dbReference type="GO" id="GO:0005737">
    <property type="term" value="C:cytoplasm"/>
    <property type="evidence" value="ECO:0007669"/>
    <property type="project" value="UniProtKB-SubCell"/>
</dbReference>
<evidence type="ECO:0000256" key="3">
    <source>
        <dbReference type="ARBA" id="ARBA00013194"/>
    </source>
</evidence>
<dbReference type="PIRSF" id="PIRSF003095">
    <property type="entry name" value="Trigger_factor"/>
    <property type="match status" value="1"/>
</dbReference>
<comment type="catalytic activity">
    <reaction evidence="1 12 13">
        <text>[protein]-peptidylproline (omega=180) = [protein]-peptidylproline (omega=0)</text>
        <dbReference type="Rhea" id="RHEA:16237"/>
        <dbReference type="Rhea" id="RHEA-COMP:10747"/>
        <dbReference type="Rhea" id="RHEA-COMP:10748"/>
        <dbReference type="ChEBI" id="CHEBI:83833"/>
        <dbReference type="ChEBI" id="CHEBI:83834"/>
        <dbReference type="EC" id="5.2.1.8"/>
    </reaction>
</comment>
<dbReference type="InterPro" id="IPR027304">
    <property type="entry name" value="Trigger_fact/SurA_dom_sf"/>
</dbReference>
<dbReference type="Pfam" id="PF05698">
    <property type="entry name" value="Trigger_C"/>
    <property type="match status" value="1"/>
</dbReference>
<dbReference type="HAMAP" id="MF_00303">
    <property type="entry name" value="Trigger_factor_Tig"/>
    <property type="match status" value="1"/>
</dbReference>
<keyword evidence="17" id="KW-1185">Reference proteome</keyword>
<evidence type="ECO:0000256" key="14">
    <source>
        <dbReference type="RuleBase" id="RU003914"/>
    </source>
</evidence>
<comment type="function">
    <text evidence="10 12">Involved in protein export. Acts as a chaperone by maintaining the newly synthesized protein in an open conformation. Functions as a peptidyl-prolyl cis-trans isomerase.</text>
</comment>
<dbReference type="GO" id="GO:0051301">
    <property type="term" value="P:cell division"/>
    <property type="evidence" value="ECO:0007669"/>
    <property type="project" value="UniProtKB-KW"/>
</dbReference>
<keyword evidence="8 12" id="KW-0413">Isomerase</keyword>
<dbReference type="InterPro" id="IPR008881">
    <property type="entry name" value="Trigger_fac_ribosome-bd_bac"/>
</dbReference>
<dbReference type="InterPro" id="IPR008880">
    <property type="entry name" value="Trigger_fac_C"/>
</dbReference>
<dbReference type="InterPro" id="IPR037041">
    <property type="entry name" value="Trigger_fac_C_sf"/>
</dbReference>
<dbReference type="InterPro" id="IPR005215">
    <property type="entry name" value="Trig_fac"/>
</dbReference>
<evidence type="ECO:0000256" key="10">
    <source>
        <dbReference type="ARBA" id="ARBA00024849"/>
    </source>
</evidence>
<dbReference type="PROSITE" id="PS50059">
    <property type="entry name" value="FKBP_PPIASE"/>
    <property type="match status" value="1"/>
</dbReference>
<dbReference type="InterPro" id="IPR036611">
    <property type="entry name" value="Trigger_fac_ribosome-bd_sf"/>
</dbReference>
<dbReference type="Gene3D" id="1.10.3120.10">
    <property type="entry name" value="Trigger factor, C-terminal domain"/>
    <property type="match status" value="1"/>
</dbReference>
<evidence type="ECO:0000256" key="4">
    <source>
        <dbReference type="ARBA" id="ARBA00016902"/>
    </source>
</evidence>
<keyword evidence="12" id="KW-0963">Cytoplasm</keyword>
<evidence type="ECO:0000256" key="12">
    <source>
        <dbReference type="HAMAP-Rule" id="MF_00303"/>
    </source>
</evidence>
<dbReference type="EC" id="5.2.1.8" evidence="3 12"/>
<evidence type="ECO:0000256" key="7">
    <source>
        <dbReference type="ARBA" id="ARBA00023186"/>
    </source>
</evidence>
<dbReference type="SUPFAM" id="SSF54534">
    <property type="entry name" value="FKBP-like"/>
    <property type="match status" value="1"/>
</dbReference>
<organism evidence="16 17">
    <name type="scientific">Fenollaria massiliensis</name>
    <dbReference type="NCBI Taxonomy" id="938288"/>
    <lineage>
        <taxon>Bacteria</taxon>
        <taxon>Bacillati</taxon>
        <taxon>Bacillota</taxon>
        <taxon>Clostridia</taxon>
        <taxon>Eubacteriales</taxon>
        <taxon>Fenollaria</taxon>
    </lineage>
</organism>
<dbReference type="AlphaFoldDB" id="A0A9E7DHZ9"/>
<name>A0A9E7DHZ9_9FIRM</name>
<comment type="similarity">
    <text evidence="2 12 14">Belongs to the FKBP-type PPIase family. Tig subfamily.</text>
</comment>
<dbReference type="GO" id="GO:0003755">
    <property type="term" value="F:peptidyl-prolyl cis-trans isomerase activity"/>
    <property type="evidence" value="ECO:0007669"/>
    <property type="project" value="UniProtKB-UniRule"/>
</dbReference>
<evidence type="ECO:0000259" key="15">
    <source>
        <dbReference type="PROSITE" id="PS50059"/>
    </source>
</evidence>
<dbReference type="InterPro" id="IPR046357">
    <property type="entry name" value="PPIase_dom_sf"/>
</dbReference>
<evidence type="ECO:0000256" key="9">
    <source>
        <dbReference type="ARBA" id="ARBA00023306"/>
    </source>
</evidence>
<dbReference type="SUPFAM" id="SSF102735">
    <property type="entry name" value="Trigger factor ribosome-binding domain"/>
    <property type="match status" value="1"/>
</dbReference>
<evidence type="ECO:0000256" key="8">
    <source>
        <dbReference type="ARBA" id="ARBA00023235"/>
    </source>
</evidence>
<dbReference type="PANTHER" id="PTHR30560">
    <property type="entry name" value="TRIGGER FACTOR CHAPERONE AND PEPTIDYL-PROLYL CIS/TRANS ISOMERASE"/>
    <property type="match status" value="1"/>
</dbReference>
<dbReference type="NCBIfam" id="TIGR00115">
    <property type="entry name" value="tig"/>
    <property type="match status" value="1"/>
</dbReference>
<dbReference type="RefSeq" id="WP_249242102.1">
    <property type="nucleotide sequence ID" value="NZ_CP096649.1"/>
</dbReference>
<proteinExistence type="inferred from homology"/>
<evidence type="ECO:0000256" key="13">
    <source>
        <dbReference type="PROSITE-ProRule" id="PRU00277"/>
    </source>
</evidence>
<dbReference type="KEGG" id="fms:M1R53_04310"/>
<protein>
    <recommendedName>
        <fullName evidence="4 12">Trigger factor</fullName>
        <shortName evidence="12">TF</shortName>
        <ecNumber evidence="3 12">5.2.1.8</ecNumber>
    </recommendedName>
    <alternativeName>
        <fullName evidence="11 12">PPIase</fullName>
    </alternativeName>
</protein>
<reference evidence="16" key="1">
    <citation type="submission" date="2022-04" db="EMBL/GenBank/DDBJ databases">
        <title>Complete genome sequences of Ezakiella coagulans and Fenollaria massiliensis.</title>
        <authorList>
            <person name="France M.T."/>
            <person name="Clifford J."/>
            <person name="Narina S."/>
            <person name="Rutt L."/>
            <person name="Ravel J."/>
        </authorList>
    </citation>
    <scope>NUCLEOTIDE SEQUENCE</scope>
    <source>
        <strain evidence="16">C0061C2</strain>
    </source>
</reference>
<dbReference type="Proteomes" id="UP000831151">
    <property type="component" value="Chromosome"/>
</dbReference>
<dbReference type="SUPFAM" id="SSF109998">
    <property type="entry name" value="Triger factor/SurA peptide-binding domain-like"/>
    <property type="match status" value="1"/>
</dbReference>
<comment type="subcellular location">
    <subcellularLocation>
        <location evidence="12">Cytoplasm</location>
    </subcellularLocation>
    <text evidence="12">About half TF is bound to the ribosome near the polypeptide exit tunnel while the other half is free in the cytoplasm.</text>
</comment>
<dbReference type="Pfam" id="PF05697">
    <property type="entry name" value="Trigger_N"/>
    <property type="match status" value="1"/>
</dbReference>
<dbReference type="GO" id="GO:0043335">
    <property type="term" value="P:protein unfolding"/>
    <property type="evidence" value="ECO:0007669"/>
    <property type="project" value="TreeGrafter"/>
</dbReference>
<evidence type="ECO:0000256" key="1">
    <source>
        <dbReference type="ARBA" id="ARBA00000971"/>
    </source>
</evidence>
<keyword evidence="9 12" id="KW-0131">Cell cycle</keyword>
<dbReference type="PANTHER" id="PTHR30560:SF3">
    <property type="entry name" value="TRIGGER FACTOR-LIKE PROTEIN TIG, CHLOROPLASTIC"/>
    <property type="match status" value="1"/>
</dbReference>
<evidence type="ECO:0000313" key="16">
    <source>
        <dbReference type="EMBL" id="UQK58467.1"/>
    </source>
</evidence>
<dbReference type="GO" id="GO:0044183">
    <property type="term" value="F:protein folding chaperone"/>
    <property type="evidence" value="ECO:0007669"/>
    <property type="project" value="TreeGrafter"/>
</dbReference>
<keyword evidence="7 12" id="KW-0143">Chaperone</keyword>
<sequence length="429" mass="50763">MKVNFDKKEKNKVYFNVDVDWKEFEPKIDEAYKKMRSKFNIPGFRKGKVPKMIIEQNYGVQVFYDEAINICLQEIYPKALEELDLKVVDQPDVDVKDFKENEKINFTFEVEVVPEFELPNFEEMEVEDVKEEFDKEVVTNEIERLRNENARYTIVEDRKTKKGDIVKLDFKGYVNNEAFQGGEAKDYELEIGSNSFIPGFEDQLIDRAIGEEFDVNVKFPEEYHSEDLKGKDAKFICKINEIKVKELPELDDNFASDVSEFDTLKEFKADLRKKLKAQFNEMVDTQRENKVLDKVIEETKFDVPNRMIEDEVENELRNFQYRLQAQGLNYDDYKKYTGKTDDEIKETFKEPAEKRVKLGLILEKYAKDNKIKATKRDYDKELDKLAEMYKAEDKEEFKKSMSEGSLEFLDRGILNSKSIDDIKKKVKYI</sequence>
<dbReference type="Gene3D" id="3.10.50.40">
    <property type="match status" value="1"/>
</dbReference>
<evidence type="ECO:0000256" key="5">
    <source>
        <dbReference type="ARBA" id="ARBA00022618"/>
    </source>
</evidence>
<dbReference type="EMBL" id="CP096649">
    <property type="protein sequence ID" value="UQK58467.1"/>
    <property type="molecule type" value="Genomic_DNA"/>
</dbReference>
<dbReference type="GO" id="GO:0051083">
    <property type="term" value="P:'de novo' cotranslational protein folding"/>
    <property type="evidence" value="ECO:0007669"/>
    <property type="project" value="TreeGrafter"/>
</dbReference>
<keyword evidence="5 12" id="KW-0132">Cell division</keyword>
<feature type="domain" description="PPIase FKBP-type" evidence="15">
    <location>
        <begin position="163"/>
        <end position="245"/>
    </location>
</feature>
<comment type="domain">
    <text evidence="12">Consists of 3 domains; the N-terminus binds the ribosome, the middle domain has PPIase activity, while the C-terminus has intrinsic chaperone activity on its own.</text>
</comment>
<evidence type="ECO:0000313" key="17">
    <source>
        <dbReference type="Proteomes" id="UP000831151"/>
    </source>
</evidence>
<evidence type="ECO:0000256" key="6">
    <source>
        <dbReference type="ARBA" id="ARBA00023110"/>
    </source>
</evidence>
<evidence type="ECO:0000256" key="2">
    <source>
        <dbReference type="ARBA" id="ARBA00005464"/>
    </source>
</evidence>
<dbReference type="Pfam" id="PF00254">
    <property type="entry name" value="FKBP_C"/>
    <property type="match status" value="1"/>
</dbReference>
<accession>A0A9E7DHZ9</accession>
<dbReference type="GO" id="GO:0043022">
    <property type="term" value="F:ribosome binding"/>
    <property type="evidence" value="ECO:0007669"/>
    <property type="project" value="TreeGrafter"/>
</dbReference>
<keyword evidence="6 12" id="KW-0697">Rotamase</keyword>
<dbReference type="InterPro" id="IPR001179">
    <property type="entry name" value="PPIase_FKBP_dom"/>
</dbReference>
<gene>
    <name evidence="12 16" type="primary">tig</name>
    <name evidence="16" type="ORF">M1R53_04310</name>
</gene>
<evidence type="ECO:0000256" key="11">
    <source>
        <dbReference type="ARBA" id="ARBA00029986"/>
    </source>
</evidence>
<dbReference type="Gene3D" id="3.30.70.1050">
    <property type="entry name" value="Trigger factor ribosome-binding domain"/>
    <property type="match status" value="1"/>
</dbReference>
<dbReference type="GO" id="GO:0015031">
    <property type="term" value="P:protein transport"/>
    <property type="evidence" value="ECO:0007669"/>
    <property type="project" value="UniProtKB-UniRule"/>
</dbReference>
<dbReference type="FunFam" id="3.10.50.40:FF:000001">
    <property type="entry name" value="Trigger factor"/>
    <property type="match status" value="1"/>
</dbReference>